<keyword evidence="1" id="KW-1133">Transmembrane helix</keyword>
<protein>
    <submittedName>
        <fullName evidence="2">Uncharacterized protein</fullName>
    </submittedName>
</protein>
<evidence type="ECO:0000313" key="3">
    <source>
        <dbReference type="Proteomes" id="UP001233999"/>
    </source>
</evidence>
<name>A0AAD8EJ67_DIPPU</name>
<sequence length="79" mass="9615">LIESDPKQRQSLVQRVVLSHLPFYFIRRIINLYSLQATSLLHFMIHARCLLYHLWAIGFYFMFEGQFLFNSNFLLSWFK</sequence>
<organism evidence="2 3">
    <name type="scientific">Diploptera punctata</name>
    <name type="common">Pacific beetle cockroach</name>
    <dbReference type="NCBI Taxonomy" id="6984"/>
    <lineage>
        <taxon>Eukaryota</taxon>
        <taxon>Metazoa</taxon>
        <taxon>Ecdysozoa</taxon>
        <taxon>Arthropoda</taxon>
        <taxon>Hexapoda</taxon>
        <taxon>Insecta</taxon>
        <taxon>Pterygota</taxon>
        <taxon>Neoptera</taxon>
        <taxon>Polyneoptera</taxon>
        <taxon>Dictyoptera</taxon>
        <taxon>Blattodea</taxon>
        <taxon>Blaberoidea</taxon>
        <taxon>Blaberidae</taxon>
        <taxon>Diplopterinae</taxon>
        <taxon>Diploptera</taxon>
    </lineage>
</organism>
<reference evidence="2" key="1">
    <citation type="journal article" date="2023" name="IScience">
        <title>Live-bearing cockroach genome reveals convergent evolutionary mechanisms linked to viviparity in insects and beyond.</title>
        <authorList>
            <person name="Fouks B."/>
            <person name="Harrison M.C."/>
            <person name="Mikhailova A.A."/>
            <person name="Marchal E."/>
            <person name="English S."/>
            <person name="Carruthers M."/>
            <person name="Jennings E.C."/>
            <person name="Chiamaka E.L."/>
            <person name="Frigard R.A."/>
            <person name="Pippel M."/>
            <person name="Attardo G.M."/>
            <person name="Benoit J.B."/>
            <person name="Bornberg-Bauer E."/>
            <person name="Tobe S.S."/>
        </authorList>
    </citation>
    <scope>NUCLEOTIDE SEQUENCE</scope>
    <source>
        <strain evidence="2">Stay&amp;Tobe</strain>
    </source>
</reference>
<gene>
    <name evidence="2" type="ORF">L9F63_015771</name>
</gene>
<keyword evidence="3" id="KW-1185">Reference proteome</keyword>
<proteinExistence type="predicted"/>
<keyword evidence="1" id="KW-0472">Membrane</keyword>
<evidence type="ECO:0000256" key="1">
    <source>
        <dbReference type="SAM" id="Phobius"/>
    </source>
</evidence>
<dbReference type="AlphaFoldDB" id="A0AAD8EJ67"/>
<dbReference type="Proteomes" id="UP001233999">
    <property type="component" value="Unassembled WGS sequence"/>
</dbReference>
<feature type="non-terminal residue" evidence="2">
    <location>
        <position position="1"/>
    </location>
</feature>
<comment type="caution">
    <text evidence="2">The sequence shown here is derived from an EMBL/GenBank/DDBJ whole genome shotgun (WGS) entry which is preliminary data.</text>
</comment>
<dbReference type="EMBL" id="JASPKZ010003831">
    <property type="protein sequence ID" value="KAJ9592570.1"/>
    <property type="molecule type" value="Genomic_DNA"/>
</dbReference>
<keyword evidence="1" id="KW-0812">Transmembrane</keyword>
<evidence type="ECO:0000313" key="2">
    <source>
        <dbReference type="EMBL" id="KAJ9592570.1"/>
    </source>
</evidence>
<feature type="non-terminal residue" evidence="2">
    <location>
        <position position="79"/>
    </location>
</feature>
<feature type="transmembrane region" description="Helical" evidence="1">
    <location>
        <begin position="50"/>
        <end position="69"/>
    </location>
</feature>
<accession>A0AAD8EJ67</accession>
<reference evidence="2" key="2">
    <citation type="submission" date="2023-05" db="EMBL/GenBank/DDBJ databases">
        <authorList>
            <person name="Fouks B."/>
        </authorList>
    </citation>
    <scope>NUCLEOTIDE SEQUENCE</scope>
    <source>
        <strain evidence="2">Stay&amp;Tobe</strain>
        <tissue evidence="2">Testes</tissue>
    </source>
</reference>